<evidence type="ECO:0000256" key="4">
    <source>
        <dbReference type="ARBA" id="ARBA00022692"/>
    </source>
</evidence>
<keyword evidence="4 7" id="KW-0812">Transmembrane</keyword>
<feature type="transmembrane region" description="Helical" evidence="7">
    <location>
        <begin position="134"/>
        <end position="154"/>
    </location>
</feature>
<dbReference type="InterPro" id="IPR000515">
    <property type="entry name" value="MetI-like"/>
</dbReference>
<keyword evidence="6 7" id="KW-0472">Membrane</keyword>
<dbReference type="PANTHER" id="PTHR30193:SF18">
    <property type="entry name" value="OSMOPROTECTIVE COMPOUNDS UPTAKE PERMEASE PROTEIN GGTC"/>
    <property type="match status" value="1"/>
</dbReference>
<reference evidence="10" key="1">
    <citation type="journal article" date="2019" name="Int. J. Syst. Evol. Microbiol.">
        <title>The Global Catalogue of Microorganisms (GCM) 10K type strain sequencing project: providing services to taxonomists for standard genome sequencing and annotation.</title>
        <authorList>
            <consortium name="The Broad Institute Genomics Platform"/>
            <consortium name="The Broad Institute Genome Sequencing Center for Infectious Disease"/>
            <person name="Wu L."/>
            <person name="Ma J."/>
        </authorList>
    </citation>
    <scope>NUCLEOTIDE SEQUENCE [LARGE SCALE GENOMIC DNA]</scope>
    <source>
        <strain evidence="10">KCTC 32255</strain>
    </source>
</reference>
<keyword evidence="2 7" id="KW-0813">Transport</keyword>
<comment type="subcellular location">
    <subcellularLocation>
        <location evidence="1 7">Cell membrane</location>
        <topology evidence="1 7">Multi-pass membrane protein</topology>
    </subcellularLocation>
</comment>
<dbReference type="PANTHER" id="PTHR30193">
    <property type="entry name" value="ABC TRANSPORTER PERMEASE PROTEIN"/>
    <property type="match status" value="1"/>
</dbReference>
<dbReference type="CDD" id="cd06261">
    <property type="entry name" value="TM_PBP2"/>
    <property type="match status" value="1"/>
</dbReference>
<dbReference type="InterPro" id="IPR035906">
    <property type="entry name" value="MetI-like_sf"/>
</dbReference>
<dbReference type="Gene3D" id="1.10.3720.10">
    <property type="entry name" value="MetI-like"/>
    <property type="match status" value="1"/>
</dbReference>
<sequence>MLKAINALLAVLAGVGGGFALYLILNWLVERLPGRWEDRIKPYIFIGPAIVFVTIFLVYPALRTAYLSFFDDDGEEFVGLANYVDLLGESSFLNALFNNVLWLIVVPAGVVIAGLIVAVLADQLSTRGENTVKSFIFLPMAISFVGASTIWRFVYAFEPEGRPQIGLLNAVWTFFGGDPVAWIQNDSFRLNSFLLMVIMIWLQTGFAMVLLSAAIKNVPTETVEAARIDGASEIQIFFQVVVPQIWSTVVTVFVTVLILTLKIFDIIYVMTGGRFNTDVIGNRFITELINFGRDGRASAIVVMLLVAVIPVMIYQVRQFRQMEATR</sequence>
<feature type="transmembrane region" description="Helical" evidence="7">
    <location>
        <begin position="193"/>
        <end position="215"/>
    </location>
</feature>
<dbReference type="PROSITE" id="PS50928">
    <property type="entry name" value="ABC_TM1"/>
    <property type="match status" value="1"/>
</dbReference>
<feature type="transmembrane region" description="Helical" evidence="7">
    <location>
        <begin position="40"/>
        <end position="62"/>
    </location>
</feature>
<dbReference type="SUPFAM" id="SSF161098">
    <property type="entry name" value="MetI-like"/>
    <property type="match status" value="1"/>
</dbReference>
<evidence type="ECO:0000256" key="1">
    <source>
        <dbReference type="ARBA" id="ARBA00004651"/>
    </source>
</evidence>
<evidence type="ECO:0000259" key="8">
    <source>
        <dbReference type="PROSITE" id="PS50928"/>
    </source>
</evidence>
<keyword evidence="3" id="KW-1003">Cell membrane</keyword>
<feature type="transmembrane region" description="Helical" evidence="7">
    <location>
        <begin position="297"/>
        <end position="316"/>
    </location>
</feature>
<evidence type="ECO:0000256" key="6">
    <source>
        <dbReference type="ARBA" id="ARBA00023136"/>
    </source>
</evidence>
<protein>
    <submittedName>
        <fullName evidence="9">Carbohydrate ABC transporter permease</fullName>
    </submittedName>
</protein>
<comment type="caution">
    <text evidence="9">The sequence shown here is derived from an EMBL/GenBank/DDBJ whole genome shotgun (WGS) entry which is preliminary data.</text>
</comment>
<keyword evidence="10" id="KW-1185">Reference proteome</keyword>
<evidence type="ECO:0000256" key="2">
    <source>
        <dbReference type="ARBA" id="ARBA00022448"/>
    </source>
</evidence>
<dbReference type="InterPro" id="IPR051393">
    <property type="entry name" value="ABC_transporter_permease"/>
</dbReference>
<keyword evidence="5 7" id="KW-1133">Transmembrane helix</keyword>
<accession>A0ABW2C8C4</accession>
<feature type="transmembrane region" description="Helical" evidence="7">
    <location>
        <begin position="6"/>
        <end position="28"/>
    </location>
</feature>
<gene>
    <name evidence="9" type="ORF">ACFQGD_28505</name>
</gene>
<feature type="domain" description="ABC transmembrane type-1" evidence="8">
    <location>
        <begin position="96"/>
        <end position="315"/>
    </location>
</feature>
<evidence type="ECO:0000313" key="10">
    <source>
        <dbReference type="Proteomes" id="UP001596337"/>
    </source>
</evidence>
<dbReference type="Proteomes" id="UP001596337">
    <property type="component" value="Unassembled WGS sequence"/>
</dbReference>
<dbReference type="RefSeq" id="WP_345406372.1">
    <property type="nucleotide sequence ID" value="NZ_BAABLA010000122.1"/>
</dbReference>
<evidence type="ECO:0000313" key="9">
    <source>
        <dbReference type="EMBL" id="MFC6871069.1"/>
    </source>
</evidence>
<evidence type="ECO:0000256" key="3">
    <source>
        <dbReference type="ARBA" id="ARBA00022475"/>
    </source>
</evidence>
<dbReference type="Pfam" id="PF00528">
    <property type="entry name" value="BPD_transp_1"/>
    <property type="match status" value="1"/>
</dbReference>
<name>A0ABW2C8C4_9PSEU</name>
<feature type="transmembrane region" description="Helical" evidence="7">
    <location>
        <begin position="236"/>
        <end position="261"/>
    </location>
</feature>
<organism evidence="9 10">
    <name type="scientific">Haloechinothrix salitolerans</name>
    <dbReference type="NCBI Taxonomy" id="926830"/>
    <lineage>
        <taxon>Bacteria</taxon>
        <taxon>Bacillati</taxon>
        <taxon>Actinomycetota</taxon>
        <taxon>Actinomycetes</taxon>
        <taxon>Pseudonocardiales</taxon>
        <taxon>Pseudonocardiaceae</taxon>
        <taxon>Haloechinothrix</taxon>
    </lineage>
</organism>
<dbReference type="EMBL" id="JBHSXX010000001">
    <property type="protein sequence ID" value="MFC6871069.1"/>
    <property type="molecule type" value="Genomic_DNA"/>
</dbReference>
<comment type="similarity">
    <text evidence="7">Belongs to the binding-protein-dependent transport system permease family.</text>
</comment>
<proteinExistence type="inferred from homology"/>
<feature type="transmembrane region" description="Helical" evidence="7">
    <location>
        <begin position="100"/>
        <end position="122"/>
    </location>
</feature>
<evidence type="ECO:0000256" key="5">
    <source>
        <dbReference type="ARBA" id="ARBA00022989"/>
    </source>
</evidence>
<evidence type="ECO:0000256" key="7">
    <source>
        <dbReference type="RuleBase" id="RU363032"/>
    </source>
</evidence>